<sequence length="173" mass="19862">MYRKMKCAMVTAALFASATLVQADEIKLYSVNTGSWIYHLSNNHGQYTEGFDNQFASVERKFSEDSKYSLLAGTMKNSFDDRCIALGVRRDWVYFGNGWVFKGIYGYVGEFFFDAFEHCGDHGSYRDFKDATGIGFSPYIYHGLQYNFTDYFGIETGIIIPTVFVVSIQWSFR</sequence>
<keyword evidence="1" id="KW-0732">Signal</keyword>
<reference evidence="2 3" key="1">
    <citation type="submission" date="2018-05" db="EMBL/GenBank/DDBJ databases">
        <title>Freshwater and sediment microbial communities from various areas in North America, analyzing microbe dynamics in response to fracking.</title>
        <authorList>
            <person name="Lamendella R."/>
        </authorList>
    </citation>
    <scope>NUCLEOTIDE SEQUENCE [LARGE SCALE GENOMIC DNA]</scope>
    <source>
        <strain evidence="2 3">67</strain>
    </source>
</reference>
<proteinExistence type="predicted"/>
<dbReference type="AlphaFoldDB" id="A0A318F9V1"/>
<organism evidence="2 3">
    <name type="scientific">Klebsiella oxytoca</name>
    <dbReference type="NCBI Taxonomy" id="571"/>
    <lineage>
        <taxon>Bacteria</taxon>
        <taxon>Pseudomonadati</taxon>
        <taxon>Pseudomonadota</taxon>
        <taxon>Gammaproteobacteria</taxon>
        <taxon>Enterobacterales</taxon>
        <taxon>Enterobacteriaceae</taxon>
        <taxon>Klebsiella/Raoultella group</taxon>
        <taxon>Klebsiella</taxon>
    </lineage>
</organism>
<evidence type="ECO:0000256" key="1">
    <source>
        <dbReference type="SAM" id="SignalP"/>
    </source>
</evidence>
<name>A0A318F9V1_KLEOX</name>
<comment type="caution">
    <text evidence="2">The sequence shown here is derived from an EMBL/GenBank/DDBJ whole genome shotgun (WGS) entry which is preliminary data.</text>
</comment>
<evidence type="ECO:0000313" key="2">
    <source>
        <dbReference type="EMBL" id="PXW36471.1"/>
    </source>
</evidence>
<feature type="signal peptide" evidence="1">
    <location>
        <begin position="1"/>
        <end position="23"/>
    </location>
</feature>
<protein>
    <submittedName>
        <fullName evidence="2">Uncharacterized protein</fullName>
    </submittedName>
</protein>
<gene>
    <name evidence="2" type="ORF">DET57_13045</name>
</gene>
<evidence type="ECO:0000313" key="3">
    <source>
        <dbReference type="Proteomes" id="UP000247485"/>
    </source>
</evidence>
<feature type="chain" id="PRO_5016370935" evidence="1">
    <location>
        <begin position="24"/>
        <end position="173"/>
    </location>
</feature>
<dbReference type="Proteomes" id="UP000247485">
    <property type="component" value="Unassembled WGS sequence"/>
</dbReference>
<accession>A0A318F9V1</accession>
<dbReference type="EMBL" id="QJJG01000030">
    <property type="protein sequence ID" value="PXW36471.1"/>
    <property type="molecule type" value="Genomic_DNA"/>
</dbReference>